<evidence type="ECO:0000259" key="2">
    <source>
        <dbReference type="Pfam" id="PF00892"/>
    </source>
</evidence>
<proteinExistence type="predicted"/>
<comment type="caution">
    <text evidence="3">The sequence shown here is derived from an EMBL/GenBank/DDBJ whole genome shotgun (WGS) entry which is preliminary data.</text>
</comment>
<keyword evidence="1" id="KW-0812">Transmembrane</keyword>
<dbReference type="EMBL" id="JBHUDJ010000001">
    <property type="protein sequence ID" value="MFD1586005.1"/>
    <property type="molecule type" value="Genomic_DNA"/>
</dbReference>
<accession>A0ABD6C714</accession>
<dbReference type="Pfam" id="PF00892">
    <property type="entry name" value="EamA"/>
    <property type="match status" value="2"/>
</dbReference>
<evidence type="ECO:0000313" key="3">
    <source>
        <dbReference type="EMBL" id="MFD1586005.1"/>
    </source>
</evidence>
<sequence length="287" mass="29690">MTLVDLWVAVALAGAVVQAGYETLQKHLTADVDALRLSYVTSILGSLLLFPVALWVLSTQPVSVTLTVVAGTLVAGVANVLALYAFLTALTQADLSVVSPLRQSTPLLVAVLEPLVLATAFGPSVILGAFAATLGGYVILADESLSSPLARVTEPGPLLALGTAGLYAVASVAARFVVVRVPSLLFTFLLYVQMALAFGVLLRRRDGTLPTRALGQRRFLALGAMTTLRSVLIFAAFALVAAAKATVVLRVSLVLTVLAGGALFGEQGVGRRLVGAGLVMVGVWLAL</sequence>
<feature type="transmembrane region" description="Helical" evidence="1">
    <location>
        <begin position="158"/>
        <end position="178"/>
    </location>
</feature>
<dbReference type="SUPFAM" id="SSF103481">
    <property type="entry name" value="Multidrug resistance efflux transporter EmrE"/>
    <property type="match status" value="1"/>
</dbReference>
<dbReference type="PANTHER" id="PTHR22911:SF137">
    <property type="entry name" value="SOLUTE CARRIER FAMILY 35 MEMBER G2-RELATED"/>
    <property type="match status" value="1"/>
</dbReference>
<protein>
    <submittedName>
        <fullName evidence="3">EamA family transporter</fullName>
    </submittedName>
</protein>
<feature type="transmembrane region" description="Helical" evidence="1">
    <location>
        <begin position="35"/>
        <end position="57"/>
    </location>
</feature>
<dbReference type="Proteomes" id="UP001597119">
    <property type="component" value="Unassembled WGS sequence"/>
</dbReference>
<feature type="transmembrane region" description="Helical" evidence="1">
    <location>
        <begin position="64"/>
        <end position="87"/>
    </location>
</feature>
<reference evidence="3 4" key="1">
    <citation type="journal article" date="2019" name="Int. J. Syst. Evol. Microbiol.">
        <title>The Global Catalogue of Microorganisms (GCM) 10K type strain sequencing project: providing services to taxonomists for standard genome sequencing and annotation.</title>
        <authorList>
            <consortium name="The Broad Institute Genomics Platform"/>
            <consortium name="The Broad Institute Genome Sequencing Center for Infectious Disease"/>
            <person name="Wu L."/>
            <person name="Ma J."/>
        </authorList>
    </citation>
    <scope>NUCLEOTIDE SEQUENCE [LARGE SCALE GENOMIC DNA]</scope>
    <source>
        <strain evidence="3 4">CGMCC 1.12125</strain>
    </source>
</reference>
<keyword evidence="1" id="KW-1133">Transmembrane helix</keyword>
<dbReference type="RefSeq" id="WP_247376705.1">
    <property type="nucleotide sequence ID" value="NZ_JALLGV010000003.1"/>
</dbReference>
<organism evidence="3 4">
    <name type="scientific">Halorientalis brevis</name>
    <dbReference type="NCBI Taxonomy" id="1126241"/>
    <lineage>
        <taxon>Archaea</taxon>
        <taxon>Methanobacteriati</taxon>
        <taxon>Methanobacteriota</taxon>
        <taxon>Stenosarchaea group</taxon>
        <taxon>Halobacteria</taxon>
        <taxon>Halobacteriales</taxon>
        <taxon>Haloarculaceae</taxon>
        <taxon>Halorientalis</taxon>
    </lineage>
</organism>
<dbReference type="InterPro" id="IPR037185">
    <property type="entry name" value="EmrE-like"/>
</dbReference>
<gene>
    <name evidence="3" type="ORF">ACFR9U_03345</name>
</gene>
<feature type="transmembrane region" description="Helical" evidence="1">
    <location>
        <begin position="247"/>
        <end position="265"/>
    </location>
</feature>
<keyword evidence="1" id="KW-0472">Membrane</keyword>
<feature type="transmembrane region" description="Helical" evidence="1">
    <location>
        <begin position="107"/>
        <end position="137"/>
    </location>
</feature>
<feature type="domain" description="EamA" evidence="2">
    <location>
        <begin position="156"/>
        <end position="286"/>
    </location>
</feature>
<feature type="domain" description="EamA" evidence="2">
    <location>
        <begin position="6"/>
        <end position="140"/>
    </location>
</feature>
<feature type="transmembrane region" description="Helical" evidence="1">
    <location>
        <begin position="222"/>
        <end position="241"/>
    </location>
</feature>
<keyword evidence="4" id="KW-1185">Reference proteome</keyword>
<evidence type="ECO:0000256" key="1">
    <source>
        <dbReference type="SAM" id="Phobius"/>
    </source>
</evidence>
<dbReference type="AlphaFoldDB" id="A0ABD6C714"/>
<dbReference type="PANTHER" id="PTHR22911">
    <property type="entry name" value="ACYL-MALONYL CONDENSING ENZYME-RELATED"/>
    <property type="match status" value="1"/>
</dbReference>
<feature type="transmembrane region" description="Helical" evidence="1">
    <location>
        <begin position="184"/>
        <end position="202"/>
    </location>
</feature>
<evidence type="ECO:0000313" key="4">
    <source>
        <dbReference type="Proteomes" id="UP001597119"/>
    </source>
</evidence>
<dbReference type="InterPro" id="IPR000620">
    <property type="entry name" value="EamA_dom"/>
</dbReference>
<name>A0ABD6C714_9EURY</name>